<dbReference type="GO" id="GO:0008253">
    <property type="term" value="F:5'-nucleotidase activity"/>
    <property type="evidence" value="ECO:0007669"/>
    <property type="project" value="UniProtKB-EC"/>
</dbReference>
<evidence type="ECO:0000313" key="1">
    <source>
        <dbReference type="EMBL" id="WRS40099.1"/>
    </source>
</evidence>
<dbReference type="SUPFAM" id="SSF56784">
    <property type="entry name" value="HAD-like"/>
    <property type="match status" value="1"/>
</dbReference>
<dbReference type="InterPro" id="IPR050155">
    <property type="entry name" value="HAD-like_hydrolase_sf"/>
</dbReference>
<accession>A0ABZ1CLM5</accession>
<dbReference type="PRINTS" id="PR00413">
    <property type="entry name" value="HADHALOGNASE"/>
</dbReference>
<dbReference type="Pfam" id="PF00702">
    <property type="entry name" value="Hydrolase"/>
    <property type="match status" value="1"/>
</dbReference>
<dbReference type="EC" id="3.1.3.5" evidence="1"/>
<dbReference type="NCBIfam" id="NF011564">
    <property type="entry name" value="PRK14988.1"/>
    <property type="match status" value="1"/>
</dbReference>
<dbReference type="CDD" id="cd01427">
    <property type="entry name" value="HAD_like"/>
    <property type="match status" value="1"/>
</dbReference>
<organism evidence="1 2">
    <name type="scientific">Thiobacillus sedimenti</name>
    <dbReference type="NCBI Taxonomy" id="3110231"/>
    <lineage>
        <taxon>Bacteria</taxon>
        <taxon>Pseudomonadati</taxon>
        <taxon>Pseudomonadota</taxon>
        <taxon>Betaproteobacteria</taxon>
        <taxon>Nitrosomonadales</taxon>
        <taxon>Thiobacillaceae</taxon>
        <taxon>Thiobacillus</taxon>
    </lineage>
</organism>
<dbReference type="InterPro" id="IPR006439">
    <property type="entry name" value="HAD-SF_hydro_IA"/>
</dbReference>
<protein>
    <submittedName>
        <fullName evidence="1">GMP/IMP nucleotidase</fullName>
        <ecNumber evidence="1">3.1.3.5</ecNumber>
    </submittedName>
</protein>
<dbReference type="SFLD" id="SFLDG01129">
    <property type="entry name" value="C1.5:_HAD__Beta-PGM__Phosphata"/>
    <property type="match status" value="1"/>
</dbReference>
<dbReference type="EMBL" id="CP141769">
    <property type="protein sequence ID" value="WRS40099.1"/>
    <property type="molecule type" value="Genomic_DNA"/>
</dbReference>
<dbReference type="Proteomes" id="UP001334732">
    <property type="component" value="Chromosome"/>
</dbReference>
<keyword evidence="2" id="KW-1185">Reference proteome</keyword>
<reference evidence="1 2" key="1">
    <citation type="submission" date="2023-12" db="EMBL/GenBank/DDBJ databases">
        <title>Thiobacillus sedimentum sp. nov., a chemolithoautotrophic sulfur-oxidizing bacterium isolated from freshwater sediment.</title>
        <authorList>
            <person name="Luo J."/>
            <person name="Dai C."/>
        </authorList>
    </citation>
    <scope>NUCLEOTIDE SEQUENCE [LARGE SCALE GENOMIC DNA]</scope>
    <source>
        <strain evidence="1 2">SCUT-2</strain>
    </source>
</reference>
<dbReference type="InterPro" id="IPR023214">
    <property type="entry name" value="HAD_sf"/>
</dbReference>
<dbReference type="NCBIfam" id="TIGR01509">
    <property type="entry name" value="HAD-SF-IA-v3"/>
    <property type="match status" value="1"/>
</dbReference>
<gene>
    <name evidence="1" type="primary">yrfG</name>
    <name evidence="1" type="ORF">VA613_04310</name>
</gene>
<sequence>MIDWSRIDTVLLDMDGTLLDLYFDNHFWREHMPRRYAEYHGLDEAVARAHLDAHYERHAGTLNWYCLDFWSSELALDIVQLKEEVAHLIAVRPDVPAFLQTVRASGRRVVMVTNAHPKSLGLKMRETRIDVYFDALISSHRVGLPKEHPDFWQGLQAIEPFDRLRTVFVDDSLPVLRSARAYGIAQLLAVANPDSRQPLKDTGEFDAITSFAQVMPPALAAGAQSA</sequence>
<dbReference type="InterPro" id="IPR036412">
    <property type="entry name" value="HAD-like_sf"/>
</dbReference>
<dbReference type="Gene3D" id="3.40.50.1000">
    <property type="entry name" value="HAD superfamily/HAD-like"/>
    <property type="match status" value="1"/>
</dbReference>
<evidence type="ECO:0000313" key="2">
    <source>
        <dbReference type="Proteomes" id="UP001334732"/>
    </source>
</evidence>
<dbReference type="PANTHER" id="PTHR43434">
    <property type="entry name" value="PHOSPHOGLYCOLATE PHOSPHATASE"/>
    <property type="match status" value="1"/>
</dbReference>
<dbReference type="SFLD" id="SFLDS00003">
    <property type="entry name" value="Haloacid_Dehalogenase"/>
    <property type="match status" value="1"/>
</dbReference>
<dbReference type="PANTHER" id="PTHR43434:SF3">
    <property type="entry name" value="GMP_IMP NUCLEOTIDASE YRFG"/>
    <property type="match status" value="1"/>
</dbReference>
<name>A0ABZ1CLM5_9PROT</name>
<proteinExistence type="predicted"/>
<dbReference type="RefSeq" id="WP_324780630.1">
    <property type="nucleotide sequence ID" value="NZ_CP141769.1"/>
</dbReference>
<keyword evidence="1" id="KW-0378">Hydrolase</keyword>